<proteinExistence type="predicted"/>
<evidence type="ECO:0000313" key="2">
    <source>
        <dbReference type="Proteomes" id="UP000013911"/>
    </source>
</evidence>
<dbReference type="eggNOG" id="ENOG5030C6U">
    <property type="taxonomic scope" value="Bacteria"/>
</dbReference>
<dbReference type="EMBL" id="AQPX01000008">
    <property type="protein sequence ID" value="EON73966.1"/>
    <property type="molecule type" value="Genomic_DNA"/>
</dbReference>
<dbReference type="AlphaFoldDB" id="R7ZIT0"/>
<protein>
    <submittedName>
        <fullName evidence="1">Uncharacterized protein</fullName>
    </submittedName>
</protein>
<comment type="caution">
    <text evidence="1">The sequence shown here is derived from an EMBL/GenBank/DDBJ whole genome shotgun (WGS) entry which is preliminary data.</text>
</comment>
<sequence>MRKQATKYINEICPECHPQSFDKTLAKFAGEVEEITIIVDSNTKEFTNEYLYECCKCGAKVWVDEQWIKNNSVDESQVEQSKTIQQRNEYIHNKMMQLDQVKDAHKHTHRLTRIMKYHKLLTDVEVTIMRQRLQMAFKGVPLKGSVST</sequence>
<accession>R7ZIT0</accession>
<dbReference type="Proteomes" id="UP000013911">
    <property type="component" value="Unassembled WGS sequence"/>
</dbReference>
<dbReference type="OrthoDB" id="2737927at2"/>
<dbReference type="HOGENOM" id="CLU_1756628_0_0_9"/>
<evidence type="ECO:0000313" key="1">
    <source>
        <dbReference type="EMBL" id="EON73966.1"/>
    </source>
</evidence>
<dbReference type="PATRIC" id="fig|1285586.5.peg.985"/>
<reference evidence="1 2" key="1">
    <citation type="submission" date="2013-04" db="EMBL/GenBank/DDBJ databases">
        <title>Draft genome of the heavy metal tolerant bacterium Lysinibacillus sphaericus strain OT4b.31.</title>
        <authorList>
            <person name="Pena-Montenegro T.D."/>
            <person name="Dussan J."/>
        </authorList>
    </citation>
    <scope>NUCLEOTIDE SEQUENCE [LARGE SCALE GENOMIC DNA]</scope>
    <source>
        <strain evidence="1 2">OT4b.31</strain>
    </source>
</reference>
<dbReference type="RefSeq" id="WP_010857935.1">
    <property type="nucleotide sequence ID" value="NZ_KB933398.1"/>
</dbReference>
<organism evidence="1 2">
    <name type="scientific">Lysinibacillus sphaericus OT4b.31</name>
    <dbReference type="NCBI Taxonomy" id="1285586"/>
    <lineage>
        <taxon>Bacteria</taxon>
        <taxon>Bacillati</taxon>
        <taxon>Bacillota</taxon>
        <taxon>Bacilli</taxon>
        <taxon>Bacillales</taxon>
        <taxon>Bacillaceae</taxon>
        <taxon>Lysinibacillus</taxon>
    </lineage>
</organism>
<gene>
    <name evidence="1" type="ORF">H131_04864</name>
</gene>
<name>R7ZIT0_LYSSH</name>